<feature type="domain" description="RRM" evidence="9">
    <location>
        <begin position="955"/>
        <end position="1040"/>
    </location>
</feature>
<comment type="caution">
    <text evidence="10">The sequence shown here is derived from an EMBL/GenBank/DDBJ whole genome shotgun (WGS) entry which is preliminary data.</text>
</comment>
<dbReference type="InterPro" id="IPR012677">
    <property type="entry name" value="Nucleotide-bd_a/b_plait_sf"/>
</dbReference>
<dbReference type="OrthoDB" id="407658at2759"/>
<dbReference type="Gene3D" id="3.30.70.330">
    <property type="match status" value="1"/>
</dbReference>
<dbReference type="EMBL" id="CAJNIZ010003091">
    <property type="protein sequence ID" value="CAE7218478.1"/>
    <property type="molecule type" value="Genomic_DNA"/>
</dbReference>
<reference evidence="10" key="1">
    <citation type="submission" date="2021-02" db="EMBL/GenBank/DDBJ databases">
        <authorList>
            <person name="Dougan E. K."/>
            <person name="Rhodes N."/>
            <person name="Thang M."/>
            <person name="Chan C."/>
        </authorList>
    </citation>
    <scope>NUCLEOTIDE SEQUENCE</scope>
</reference>
<comment type="similarity">
    <text evidence="1">Belongs to the glycosyltransferase 34 family.</text>
</comment>
<feature type="coiled-coil region" evidence="7">
    <location>
        <begin position="615"/>
        <end position="643"/>
    </location>
</feature>
<dbReference type="InterPro" id="IPR029058">
    <property type="entry name" value="AB_hydrolase_fold"/>
</dbReference>
<dbReference type="GO" id="GO:0005737">
    <property type="term" value="C:cytoplasm"/>
    <property type="evidence" value="ECO:0007669"/>
    <property type="project" value="TreeGrafter"/>
</dbReference>
<keyword evidence="6" id="KW-0694">RNA-binding</keyword>
<protein>
    <submittedName>
        <fullName evidence="10">LYPLA1 protein</fullName>
    </submittedName>
</protein>
<dbReference type="Pfam" id="PF05637">
    <property type="entry name" value="Glyco_transf_34"/>
    <property type="match status" value="1"/>
</dbReference>
<dbReference type="GO" id="GO:0052689">
    <property type="term" value="F:carboxylic ester hydrolase activity"/>
    <property type="evidence" value="ECO:0007669"/>
    <property type="project" value="TreeGrafter"/>
</dbReference>
<keyword evidence="4" id="KW-0808">Transferase</keyword>
<keyword evidence="11" id="KW-1185">Reference proteome</keyword>
<gene>
    <name evidence="10" type="primary">LYPLA1</name>
    <name evidence="10" type="ORF">SPIL2461_LOCUS2760</name>
</gene>
<dbReference type="CDD" id="cd00590">
    <property type="entry name" value="RRM_SF"/>
    <property type="match status" value="1"/>
</dbReference>
<keyword evidence="7" id="KW-0175">Coiled coil</keyword>
<dbReference type="GO" id="GO:0003723">
    <property type="term" value="F:RNA binding"/>
    <property type="evidence" value="ECO:0007669"/>
    <property type="project" value="UniProtKB-UniRule"/>
</dbReference>
<dbReference type="PANTHER" id="PTHR10655">
    <property type="entry name" value="LYSOPHOSPHOLIPASE-RELATED"/>
    <property type="match status" value="1"/>
</dbReference>
<dbReference type="PROSITE" id="PS50102">
    <property type="entry name" value="RRM"/>
    <property type="match status" value="1"/>
</dbReference>
<dbReference type="GO" id="GO:0016757">
    <property type="term" value="F:glycosyltransferase activity"/>
    <property type="evidence" value="ECO:0007669"/>
    <property type="project" value="UniProtKB-KW"/>
</dbReference>
<proteinExistence type="inferred from homology"/>
<accession>A0A812K119</accession>
<dbReference type="InterPro" id="IPR000504">
    <property type="entry name" value="RRM_dom"/>
</dbReference>
<evidence type="ECO:0000313" key="10">
    <source>
        <dbReference type="EMBL" id="CAE7218478.1"/>
    </source>
</evidence>
<organism evidence="10 11">
    <name type="scientific">Symbiodinium pilosum</name>
    <name type="common">Dinoflagellate</name>
    <dbReference type="NCBI Taxonomy" id="2952"/>
    <lineage>
        <taxon>Eukaryota</taxon>
        <taxon>Sar</taxon>
        <taxon>Alveolata</taxon>
        <taxon>Dinophyceae</taxon>
        <taxon>Suessiales</taxon>
        <taxon>Symbiodiniaceae</taxon>
        <taxon>Symbiodinium</taxon>
    </lineage>
</organism>
<evidence type="ECO:0000256" key="4">
    <source>
        <dbReference type="ARBA" id="ARBA00022679"/>
    </source>
</evidence>
<evidence type="ECO:0000313" key="11">
    <source>
        <dbReference type="Proteomes" id="UP000649617"/>
    </source>
</evidence>
<dbReference type="InterPro" id="IPR003140">
    <property type="entry name" value="PLipase/COase/thioEstase"/>
</dbReference>
<dbReference type="Proteomes" id="UP000649617">
    <property type="component" value="Unassembled WGS sequence"/>
</dbReference>
<evidence type="ECO:0000256" key="5">
    <source>
        <dbReference type="ARBA" id="ARBA00022801"/>
    </source>
</evidence>
<dbReference type="SUPFAM" id="SSF53474">
    <property type="entry name" value="alpha/beta-Hydrolases"/>
    <property type="match status" value="1"/>
</dbReference>
<name>A0A812K119_SYMPI</name>
<dbReference type="GO" id="GO:0016020">
    <property type="term" value="C:membrane"/>
    <property type="evidence" value="ECO:0007669"/>
    <property type="project" value="InterPro"/>
</dbReference>
<dbReference type="InterPro" id="IPR008630">
    <property type="entry name" value="Glyco_trans_34"/>
</dbReference>
<dbReference type="SUPFAM" id="SSF54928">
    <property type="entry name" value="RNA-binding domain, RBD"/>
    <property type="match status" value="1"/>
</dbReference>
<keyword evidence="5" id="KW-0378">Hydrolase</keyword>
<dbReference type="InterPro" id="IPR050565">
    <property type="entry name" value="LYPA1-2/EST-like"/>
</dbReference>
<dbReference type="Pfam" id="PF02230">
    <property type="entry name" value="Abhydrolase_2"/>
    <property type="match status" value="1"/>
</dbReference>
<feature type="region of interest" description="Disordered" evidence="8">
    <location>
        <begin position="1"/>
        <end position="47"/>
    </location>
</feature>
<evidence type="ECO:0000256" key="7">
    <source>
        <dbReference type="SAM" id="Coils"/>
    </source>
</evidence>
<dbReference type="GO" id="GO:0008474">
    <property type="term" value="F:palmitoyl-(protein) hydrolase activity"/>
    <property type="evidence" value="ECO:0007669"/>
    <property type="project" value="TreeGrafter"/>
</dbReference>
<dbReference type="InterPro" id="IPR035979">
    <property type="entry name" value="RBD_domain_sf"/>
</dbReference>
<dbReference type="Gene3D" id="3.40.50.1820">
    <property type="entry name" value="alpha/beta hydrolase"/>
    <property type="match status" value="1"/>
</dbReference>
<evidence type="ECO:0000256" key="6">
    <source>
        <dbReference type="PROSITE-ProRule" id="PRU00176"/>
    </source>
</evidence>
<evidence type="ECO:0000256" key="3">
    <source>
        <dbReference type="ARBA" id="ARBA00022676"/>
    </source>
</evidence>
<keyword evidence="3" id="KW-0328">Glycosyltransferase</keyword>
<sequence>MAAAWNEGQHQSRSSRPPALQGGDSTARTDSCAEGHPDVAAASPRLQPDGQCRLSKNGLQILRWALPSLALLGGFFLENVGLYLATQRYVRWMDELHKPNDAVAAIADALEGGSLHGARWLSSDVGFMSLVLESITDLLPVICLGLIWRFGDIRLWCQTTFAGALLMTLKATMNLDQVTKGLGGWCHSGALQSLKTSGAAAATIKKGPTNKLNRARIALAAMDWMREQIAYPKQPQIQVQGMRFDGAGGRPRALRRAIDAEKQRNYASLDMLTCTEKVDLEKRNDQFVDRLEKGQESWHSEKMEQRPEEMQASLDSFAKAQDSLRSKKMEQRIEEMQASLEMQACVENLTKDHSSLRNEKLAQQKLSGLVAQQGRTATALRQQLGQDADKLQAISGELAEGSKSQQQHDHPLLDMVSDILLLEVRGFWFARPSRGRLCADSTFSGGACLCVLFCTSLCEVSIMLSLRPSTRQSAEEADVLLPAIAQCIRYLLAVLMVGNVVMPVLEGSQRAEAAALAVVTALGVCNSPAVALAVDAWCRIWPSEDASSCLETPLSPNSTAALMGFARLPGEEDWEQCLTDVGKVLIPPPWSVGQEYCYLRHQPLPEASAQKEGVMQQLLVILRQSQEQLARKEQKKSELLKKEQADELLSAQRADRFAEQRIQEALSDQHRLLNSRARRKRTQTMDFRQSGQSADGLLLASAMSAMKPRQVRIRTYERRWNQGRVAKSELCRALAFKALAAYCEKDMAFHQSSGGFALRVAGCGLGGESFDAFTDEALQLKRFSLRLQCNQRVKRSWSGCMASVTLDKAVFNRAVKSRYDVPTLDPDEIARQESPPGLLESAGQVLNLVEPHVRRGIPPSRVFLVGYSQGGGLALAAALRAPRRLGGVLMLSSWVAEPLPNDFQDVPVHIFHGAEDPVVPLSTAELGRARLEAAGLRTTFRAYAGMTHGVCDEEVADLAQTFYESVLRNICSSFGNVEDVWVRVVDRTATLHESWGFVHFAAEEGATLALEAEQDLWQQLAEAQGLQLEVRSIKATLLEPKAESPVLTEPVIVQALESEDVANFDFESFRERFSMQLGRPVLRRDAEMIFKVLHDKRPDATVRGILQAVKNVCTDAEQGKNVILTMAYSANYAPGEVCQAVNRAYARRHGYSFVCEVLTKEEMLDVISPRDACTWYKVLMLKRVLESAEDHEYVVWLDGDAAILDHNKALSVFIHQAKGRHLILQEDLSAECRINCGVMILKRSKWTLTLLRLLWDGNLSRRHHCKPYYEQSALVKLLVEACELGARPSPERLQHPWFSEQVCILPPRWLQTNRLREAECNPAPSGSSSARCA</sequence>
<dbReference type="InterPro" id="IPR029044">
    <property type="entry name" value="Nucleotide-diphossugar_trans"/>
</dbReference>
<comment type="similarity">
    <text evidence="2">Belongs to the AB hydrolase superfamily. AB hydrolase 2 family.</text>
</comment>
<dbReference type="PANTHER" id="PTHR10655:SF17">
    <property type="entry name" value="LYSOPHOSPHOLIPASE-LIKE PROTEIN 1"/>
    <property type="match status" value="1"/>
</dbReference>
<evidence type="ECO:0000256" key="1">
    <source>
        <dbReference type="ARBA" id="ARBA00005664"/>
    </source>
</evidence>
<dbReference type="Gene3D" id="3.90.550.10">
    <property type="entry name" value="Spore Coat Polysaccharide Biosynthesis Protein SpsA, Chain A"/>
    <property type="match status" value="1"/>
</dbReference>
<evidence type="ECO:0000256" key="8">
    <source>
        <dbReference type="SAM" id="MobiDB-lite"/>
    </source>
</evidence>
<evidence type="ECO:0000256" key="2">
    <source>
        <dbReference type="ARBA" id="ARBA00006499"/>
    </source>
</evidence>
<evidence type="ECO:0000259" key="9">
    <source>
        <dbReference type="PROSITE" id="PS50102"/>
    </source>
</evidence>